<feature type="chain" id="PRO_5002537622" description="DUF5667 domain-containing protein" evidence="3">
    <location>
        <begin position="26"/>
        <end position="177"/>
    </location>
</feature>
<evidence type="ECO:0008006" key="6">
    <source>
        <dbReference type="Google" id="ProtNLM"/>
    </source>
</evidence>
<sequence>MNKTVRSIVITLLSLTFLTGTGVVAASPATTNLSPLYPIKKAIEAATLAFAAPENKAAVQATLLENRITEIEALKLQIAELEKTQQLEKLKKTQEASDATKVTAKEIVVQANANAQNIADESEKKQVLDKITTSSQKIDDEDEVGEDVEDVEAPEPKETPEPKEQKESSENKESGEN</sequence>
<evidence type="ECO:0000313" key="5">
    <source>
        <dbReference type="Proteomes" id="UP000034172"/>
    </source>
</evidence>
<keyword evidence="1" id="KW-0175">Coiled coil</keyword>
<feature type="region of interest" description="Disordered" evidence="2">
    <location>
        <begin position="120"/>
        <end position="177"/>
    </location>
</feature>
<evidence type="ECO:0000256" key="3">
    <source>
        <dbReference type="SAM" id="SignalP"/>
    </source>
</evidence>
<feature type="compositionally biased region" description="Basic and acidic residues" evidence="2">
    <location>
        <begin position="154"/>
        <end position="177"/>
    </location>
</feature>
<organism evidence="4 5">
    <name type="scientific">Candidatus Collierbacteria bacterium GW2011_GWC2_44_18</name>
    <dbReference type="NCBI Taxonomy" id="1618392"/>
    <lineage>
        <taxon>Bacteria</taxon>
        <taxon>Candidatus Collieribacteriota</taxon>
    </lineage>
</organism>
<dbReference type="AlphaFoldDB" id="A0A0G1HNM7"/>
<name>A0A0G1HNM7_9BACT</name>
<protein>
    <recommendedName>
        <fullName evidence="6">DUF5667 domain-containing protein</fullName>
    </recommendedName>
</protein>
<reference evidence="4 5" key="1">
    <citation type="journal article" date="2015" name="Nature">
        <title>rRNA introns, odd ribosomes, and small enigmatic genomes across a large radiation of phyla.</title>
        <authorList>
            <person name="Brown C.T."/>
            <person name="Hug L.A."/>
            <person name="Thomas B.C."/>
            <person name="Sharon I."/>
            <person name="Castelle C.J."/>
            <person name="Singh A."/>
            <person name="Wilkins M.J."/>
            <person name="Williams K.H."/>
            <person name="Banfield J.F."/>
        </authorList>
    </citation>
    <scope>NUCLEOTIDE SEQUENCE [LARGE SCALE GENOMIC DNA]</scope>
</reference>
<gene>
    <name evidence="4" type="ORF">UW41_C0019G0021</name>
</gene>
<evidence type="ECO:0000256" key="1">
    <source>
        <dbReference type="SAM" id="Coils"/>
    </source>
</evidence>
<dbReference type="EMBL" id="LCIE01000019">
    <property type="protein sequence ID" value="KKT48771.1"/>
    <property type="molecule type" value="Genomic_DNA"/>
</dbReference>
<proteinExistence type="predicted"/>
<dbReference type="Proteomes" id="UP000034172">
    <property type="component" value="Unassembled WGS sequence"/>
</dbReference>
<feature type="compositionally biased region" description="Acidic residues" evidence="2">
    <location>
        <begin position="139"/>
        <end position="153"/>
    </location>
</feature>
<evidence type="ECO:0000313" key="4">
    <source>
        <dbReference type="EMBL" id="KKT48771.1"/>
    </source>
</evidence>
<accession>A0A0G1HNM7</accession>
<feature type="signal peptide" evidence="3">
    <location>
        <begin position="1"/>
        <end position="25"/>
    </location>
</feature>
<feature type="coiled-coil region" evidence="1">
    <location>
        <begin position="64"/>
        <end position="96"/>
    </location>
</feature>
<comment type="caution">
    <text evidence="4">The sequence shown here is derived from an EMBL/GenBank/DDBJ whole genome shotgun (WGS) entry which is preliminary data.</text>
</comment>
<keyword evidence="3" id="KW-0732">Signal</keyword>
<evidence type="ECO:0000256" key="2">
    <source>
        <dbReference type="SAM" id="MobiDB-lite"/>
    </source>
</evidence>